<evidence type="ECO:0000256" key="2">
    <source>
        <dbReference type="SAM" id="SignalP"/>
    </source>
</evidence>
<keyword evidence="3" id="KW-1185">Reference proteome</keyword>
<feature type="compositionally biased region" description="Low complexity" evidence="1">
    <location>
        <begin position="164"/>
        <end position="173"/>
    </location>
</feature>
<accession>A0AB40D9T2</accession>
<organism evidence="3 4">
    <name type="scientific">Drosophila suzukii</name>
    <name type="common">Spotted-wing drosophila fruit fly</name>
    <dbReference type="NCBI Taxonomy" id="28584"/>
    <lineage>
        <taxon>Eukaryota</taxon>
        <taxon>Metazoa</taxon>
        <taxon>Ecdysozoa</taxon>
        <taxon>Arthropoda</taxon>
        <taxon>Hexapoda</taxon>
        <taxon>Insecta</taxon>
        <taxon>Pterygota</taxon>
        <taxon>Neoptera</taxon>
        <taxon>Endopterygota</taxon>
        <taxon>Diptera</taxon>
        <taxon>Brachycera</taxon>
        <taxon>Muscomorpha</taxon>
        <taxon>Ephydroidea</taxon>
        <taxon>Drosophilidae</taxon>
        <taxon>Drosophila</taxon>
        <taxon>Sophophora</taxon>
    </lineage>
</organism>
<gene>
    <name evidence="4" type="primary">LOC108011061</name>
</gene>
<feature type="chain" id="PRO_5045349676" evidence="2">
    <location>
        <begin position="29"/>
        <end position="286"/>
    </location>
</feature>
<dbReference type="GeneID" id="108011061"/>
<feature type="region of interest" description="Disordered" evidence="1">
    <location>
        <begin position="164"/>
        <end position="186"/>
    </location>
</feature>
<feature type="signal peptide" evidence="2">
    <location>
        <begin position="1"/>
        <end position="28"/>
    </location>
</feature>
<evidence type="ECO:0000256" key="1">
    <source>
        <dbReference type="SAM" id="MobiDB-lite"/>
    </source>
</evidence>
<dbReference type="AlphaFoldDB" id="A0AB40D9T2"/>
<sequence>MFESISFLFLFALAFVAWVLLCFQHVVQIQTRGSSDFRVELYTEHPGITFEPQLCHSPSEQIPSGGAYEFAKSFGVIFAMTLGLSKVLQLAEVQVKSYLKCRHALPLGSAFQAEELAQEQQIPCQPNPSNPSLMDHNEELKEQLSVLKSQCLVMRDLLQELRNSSSSSSYESAESGKETPMPHPSEEPIVLWKRSDSMTETVSGSPHVATRSANSQPGQSIFISHSHIHINSSFYLTENRVNVDLCRQASMYARKRSEFYQVYGKYISGPEERPNVTGMRCNNILL</sequence>
<protein>
    <submittedName>
        <fullName evidence="4">Uncharacterized protein</fullName>
    </submittedName>
</protein>
<evidence type="ECO:0000313" key="3">
    <source>
        <dbReference type="Proteomes" id="UP001652628"/>
    </source>
</evidence>
<dbReference type="RefSeq" id="XP_065721007.2">
    <property type="nucleotide sequence ID" value="XM_065864935.2"/>
</dbReference>
<reference evidence="4" key="1">
    <citation type="submission" date="2025-08" db="UniProtKB">
        <authorList>
            <consortium name="RefSeq"/>
        </authorList>
    </citation>
    <scope>IDENTIFICATION</scope>
</reference>
<dbReference type="Proteomes" id="UP001652628">
    <property type="component" value="Chromosome 3"/>
</dbReference>
<proteinExistence type="predicted"/>
<name>A0AB40D9T2_DROSZ</name>
<evidence type="ECO:0000313" key="4">
    <source>
        <dbReference type="RefSeq" id="XP_065721007.2"/>
    </source>
</evidence>
<keyword evidence="2" id="KW-0732">Signal</keyword>